<comment type="caution">
    <text evidence="2">The sequence shown here is derived from an EMBL/GenBank/DDBJ whole genome shotgun (WGS) entry which is preliminary data.</text>
</comment>
<feature type="transmembrane region" description="Helical" evidence="1">
    <location>
        <begin position="6"/>
        <end position="26"/>
    </location>
</feature>
<accession>A0A660SJK2</accession>
<evidence type="ECO:0000313" key="2">
    <source>
        <dbReference type="EMBL" id="RKX70191.1"/>
    </source>
</evidence>
<protein>
    <submittedName>
        <fullName evidence="2">Uncharacterized protein</fullName>
    </submittedName>
</protein>
<evidence type="ECO:0000313" key="3">
    <source>
        <dbReference type="Proteomes" id="UP000271125"/>
    </source>
</evidence>
<evidence type="ECO:0000256" key="1">
    <source>
        <dbReference type="SAM" id="Phobius"/>
    </source>
</evidence>
<keyword evidence="1" id="KW-0812">Transmembrane</keyword>
<feature type="non-terminal residue" evidence="2">
    <location>
        <position position="113"/>
    </location>
</feature>
<keyword evidence="1" id="KW-0472">Membrane</keyword>
<gene>
    <name evidence="2" type="ORF">DRP43_03610</name>
</gene>
<reference evidence="2 3" key="1">
    <citation type="submission" date="2018-06" db="EMBL/GenBank/DDBJ databases">
        <title>Extensive metabolic versatility and redundancy in microbially diverse, dynamic hydrothermal sediments.</title>
        <authorList>
            <person name="Dombrowski N."/>
            <person name="Teske A."/>
            <person name="Baker B.J."/>
        </authorList>
    </citation>
    <scope>NUCLEOTIDE SEQUENCE [LARGE SCALE GENOMIC DNA]</scope>
    <source>
        <strain evidence="2">B10_G13</strain>
    </source>
</reference>
<sequence length="113" mass="13268">MKIIGLILVFIVGIVFLFCYHFLRLIKFIPSTKISKLEFNETDINAGYYFLYSDTADNKYLQQLRIDYGIDKLVEKEDNQLEKAKLVLNWAHNQWRHNGNNQPSKSDALTILK</sequence>
<name>A0A660SJK2_UNCT6</name>
<organism evidence="2 3">
    <name type="scientific">candidate division TA06 bacterium</name>
    <dbReference type="NCBI Taxonomy" id="2250710"/>
    <lineage>
        <taxon>Bacteria</taxon>
        <taxon>Bacteria division TA06</taxon>
    </lineage>
</organism>
<dbReference type="Proteomes" id="UP000271125">
    <property type="component" value="Unassembled WGS sequence"/>
</dbReference>
<dbReference type="AlphaFoldDB" id="A0A660SJK2"/>
<proteinExistence type="predicted"/>
<keyword evidence="1" id="KW-1133">Transmembrane helix</keyword>
<dbReference type="EMBL" id="QNBD01000147">
    <property type="protein sequence ID" value="RKX70191.1"/>
    <property type="molecule type" value="Genomic_DNA"/>
</dbReference>